<feature type="non-terminal residue" evidence="2">
    <location>
        <position position="1"/>
    </location>
</feature>
<dbReference type="Proteomes" id="UP000188268">
    <property type="component" value="Unassembled WGS sequence"/>
</dbReference>
<gene>
    <name evidence="2" type="ORF">CCACVL1_25942</name>
</gene>
<evidence type="ECO:0000256" key="1">
    <source>
        <dbReference type="SAM" id="Phobius"/>
    </source>
</evidence>
<feature type="transmembrane region" description="Helical" evidence="1">
    <location>
        <begin position="21"/>
        <end position="54"/>
    </location>
</feature>
<dbReference type="Gramene" id="OMO57181">
    <property type="protein sequence ID" value="OMO57181"/>
    <property type="gene ID" value="CCACVL1_25942"/>
</dbReference>
<keyword evidence="1" id="KW-1133">Transmembrane helix</keyword>
<comment type="caution">
    <text evidence="2">The sequence shown here is derived from an EMBL/GenBank/DDBJ whole genome shotgun (WGS) entry which is preliminary data.</text>
</comment>
<organism evidence="2 3">
    <name type="scientific">Corchorus capsularis</name>
    <name type="common">Jute</name>
    <dbReference type="NCBI Taxonomy" id="210143"/>
    <lineage>
        <taxon>Eukaryota</taxon>
        <taxon>Viridiplantae</taxon>
        <taxon>Streptophyta</taxon>
        <taxon>Embryophyta</taxon>
        <taxon>Tracheophyta</taxon>
        <taxon>Spermatophyta</taxon>
        <taxon>Magnoliopsida</taxon>
        <taxon>eudicotyledons</taxon>
        <taxon>Gunneridae</taxon>
        <taxon>Pentapetalae</taxon>
        <taxon>rosids</taxon>
        <taxon>malvids</taxon>
        <taxon>Malvales</taxon>
        <taxon>Malvaceae</taxon>
        <taxon>Grewioideae</taxon>
        <taxon>Apeibeae</taxon>
        <taxon>Corchorus</taxon>
    </lineage>
</organism>
<dbReference type="EMBL" id="AWWV01014411">
    <property type="protein sequence ID" value="OMO57181.1"/>
    <property type="molecule type" value="Genomic_DNA"/>
</dbReference>
<reference evidence="2 3" key="1">
    <citation type="submission" date="2013-09" db="EMBL/GenBank/DDBJ databases">
        <title>Corchorus capsularis genome sequencing.</title>
        <authorList>
            <person name="Alam M."/>
            <person name="Haque M.S."/>
            <person name="Islam M.S."/>
            <person name="Emdad E.M."/>
            <person name="Islam M.M."/>
            <person name="Ahmed B."/>
            <person name="Halim A."/>
            <person name="Hossen Q.M.M."/>
            <person name="Hossain M.Z."/>
            <person name="Ahmed R."/>
            <person name="Khan M.M."/>
            <person name="Islam R."/>
            <person name="Rashid M.M."/>
            <person name="Khan S.A."/>
            <person name="Rahman M.S."/>
            <person name="Alam M."/>
        </authorList>
    </citation>
    <scope>NUCLEOTIDE SEQUENCE [LARGE SCALE GENOMIC DNA]</scope>
    <source>
        <strain evidence="3">cv. CVL-1</strain>
        <tissue evidence="2">Whole seedling</tissue>
    </source>
</reference>
<evidence type="ECO:0000313" key="2">
    <source>
        <dbReference type="EMBL" id="OMO57181.1"/>
    </source>
</evidence>
<sequence length="95" mass="10272">VLESRSPLSLKVSTLIRFQSVCIYLLIPFLAPGIFFHLLASIFFACPIGLIWSWIRTASNRDNTVGNDGGVLSIAIALAEDATLYSPTLESSLSA</sequence>
<keyword evidence="1" id="KW-0472">Membrane</keyword>
<evidence type="ECO:0000313" key="3">
    <source>
        <dbReference type="Proteomes" id="UP000188268"/>
    </source>
</evidence>
<name>A0A1R3GGJ4_COCAP</name>
<proteinExistence type="predicted"/>
<dbReference type="AlphaFoldDB" id="A0A1R3GGJ4"/>
<keyword evidence="1" id="KW-0812">Transmembrane</keyword>
<accession>A0A1R3GGJ4</accession>
<keyword evidence="3" id="KW-1185">Reference proteome</keyword>
<protein>
    <submittedName>
        <fullName evidence="2">Uncharacterized protein</fullName>
    </submittedName>
</protein>